<accession>A0A246JX27</accession>
<dbReference type="RefSeq" id="WP_088441392.1">
    <property type="nucleotide sequence ID" value="NZ_BMMC01000013.1"/>
</dbReference>
<proteinExistence type="predicted"/>
<evidence type="ECO:0000259" key="2">
    <source>
        <dbReference type="Pfam" id="PF10686"/>
    </source>
</evidence>
<protein>
    <recommendedName>
        <fullName evidence="2">YspA cpYpsA-related SLOG domain-containing protein</fullName>
    </recommendedName>
</protein>
<dbReference type="InterPro" id="IPR019627">
    <property type="entry name" value="YAcAr"/>
</dbReference>
<feature type="region of interest" description="Disordered" evidence="1">
    <location>
        <begin position="321"/>
        <end position="350"/>
    </location>
</feature>
<evidence type="ECO:0000313" key="3">
    <source>
        <dbReference type="EMBL" id="OWQ97543.1"/>
    </source>
</evidence>
<organism evidence="3 4">
    <name type="scientific">Sphingopyxis bauzanensis</name>
    <dbReference type="NCBI Taxonomy" id="651663"/>
    <lineage>
        <taxon>Bacteria</taxon>
        <taxon>Pseudomonadati</taxon>
        <taxon>Pseudomonadota</taxon>
        <taxon>Alphaproteobacteria</taxon>
        <taxon>Sphingomonadales</taxon>
        <taxon>Sphingomonadaceae</taxon>
        <taxon>Sphingopyxis</taxon>
    </lineage>
</organism>
<comment type="caution">
    <text evidence="3">The sequence shown here is derived from an EMBL/GenBank/DDBJ whole genome shotgun (WGS) entry which is preliminary data.</text>
</comment>
<name>A0A246JX27_9SPHN</name>
<reference evidence="3 4" key="1">
    <citation type="journal article" date="2010" name="Int. J. Syst. Evol. Microbiol.">
        <title>Sphingopyxis bauzanensis sp. nov., a psychrophilic bacterium isolated from soil.</title>
        <authorList>
            <person name="Zhang D.C."/>
            <person name="Liu H.C."/>
            <person name="Xin Y.H."/>
            <person name="Zhou Y.G."/>
            <person name="Schinner F."/>
            <person name="Margesin R."/>
        </authorList>
    </citation>
    <scope>NUCLEOTIDE SEQUENCE [LARGE SCALE GENOMIC DNA]</scope>
    <source>
        <strain evidence="3 4">DSM 22271</strain>
    </source>
</reference>
<sequence>MTKFFDNFADLASFIATETGDHDRSSTYERAFLEHDERAKLSPVEDTSPLEMPDPDQSRAAVEMVMATLFDVFRDTRLEPFTADLAWGFVNSFHVVAKRINDREDDAAKELGDLARSFDPSEIYAQQIEDAQILCQTLQSCRDAMECMRDHAAEVFRVETGRPYAPTRGSRVSSGVTASMIDARDFLAARSRERREQYLPEGPVVIFSGGQIWEDHDLLWRGLDSIRARVPEMVLATTAQTKGCDAIAQAWASARGVKSIQFRLDRRLGAKAAFVRNDRLLMLNPVEGVICEGSGIQMNLAQKLRRAGVPLHVVKLDQQKHVATPSKGRGRVSGATIDERPSNPRTANHM</sequence>
<dbReference type="AlphaFoldDB" id="A0A246JX27"/>
<feature type="domain" description="YspA cpYpsA-related SLOG" evidence="2">
    <location>
        <begin position="203"/>
        <end position="268"/>
    </location>
</feature>
<dbReference type="EMBL" id="NISK01000002">
    <property type="protein sequence ID" value="OWQ97543.1"/>
    <property type="molecule type" value="Genomic_DNA"/>
</dbReference>
<dbReference type="Proteomes" id="UP000197361">
    <property type="component" value="Unassembled WGS sequence"/>
</dbReference>
<dbReference type="OrthoDB" id="7854101at2"/>
<dbReference type="Pfam" id="PF10686">
    <property type="entry name" value="YAcAr"/>
    <property type="match status" value="1"/>
</dbReference>
<gene>
    <name evidence="3" type="ORF">CDQ92_11065</name>
</gene>
<evidence type="ECO:0000313" key="4">
    <source>
        <dbReference type="Proteomes" id="UP000197361"/>
    </source>
</evidence>
<evidence type="ECO:0000256" key="1">
    <source>
        <dbReference type="SAM" id="MobiDB-lite"/>
    </source>
</evidence>
<keyword evidence="4" id="KW-1185">Reference proteome</keyword>